<evidence type="ECO:0000256" key="15">
    <source>
        <dbReference type="PROSITE-ProRule" id="PRU00284"/>
    </source>
</evidence>
<reference evidence="21 22" key="1">
    <citation type="submission" date="2012-11" db="EMBL/GenBank/DDBJ databases">
        <title>Genome assembly of Thiorhodococcus sp. AK35.</title>
        <authorList>
            <person name="Nupur N."/>
            <person name="Khatri I."/>
            <person name="Subramanian S."/>
            <person name="Pinnaka A."/>
        </authorList>
    </citation>
    <scope>NUCLEOTIDE SEQUENCE [LARGE SCALE GENOMIC DNA]</scope>
    <source>
        <strain evidence="21 22">AK35</strain>
    </source>
</reference>
<keyword evidence="11" id="KW-0902">Two-component regulatory system</keyword>
<keyword evidence="21" id="KW-0675">Receptor</keyword>
<proteinExistence type="inferred from homology"/>
<keyword evidence="5" id="KW-0808">Transferase</keyword>
<dbReference type="PRINTS" id="PR00260">
    <property type="entry name" value="CHEMTRNSDUCR"/>
</dbReference>
<dbReference type="CDD" id="cd06225">
    <property type="entry name" value="HAMP"/>
    <property type="match status" value="1"/>
</dbReference>
<dbReference type="EMBL" id="AONC01000066">
    <property type="protein sequence ID" value="EXJ13543.1"/>
    <property type="molecule type" value="Genomic_DNA"/>
</dbReference>
<dbReference type="Gene3D" id="6.10.340.10">
    <property type="match status" value="1"/>
</dbReference>
<keyword evidence="22" id="KW-1185">Reference proteome</keyword>
<dbReference type="SMART" id="SM01049">
    <property type="entry name" value="Cache_2"/>
    <property type="match status" value="1"/>
</dbReference>
<evidence type="ECO:0000256" key="14">
    <source>
        <dbReference type="ARBA" id="ARBA00029447"/>
    </source>
</evidence>
<organism evidence="21 22">
    <name type="scientific">Imhoffiella purpurea</name>
    <dbReference type="NCBI Taxonomy" id="1249627"/>
    <lineage>
        <taxon>Bacteria</taxon>
        <taxon>Pseudomonadati</taxon>
        <taxon>Pseudomonadota</taxon>
        <taxon>Gammaproteobacteria</taxon>
        <taxon>Chromatiales</taxon>
        <taxon>Chromatiaceae</taxon>
        <taxon>Imhoffiella</taxon>
    </lineage>
</organism>
<dbReference type="PROSITE" id="PS50112">
    <property type="entry name" value="PAS"/>
    <property type="match status" value="1"/>
</dbReference>
<dbReference type="InterPro" id="IPR035965">
    <property type="entry name" value="PAS-like_dom_sf"/>
</dbReference>
<evidence type="ECO:0000256" key="11">
    <source>
        <dbReference type="ARBA" id="ARBA00023012"/>
    </source>
</evidence>
<comment type="caution">
    <text evidence="21">The sequence shown here is derived from an EMBL/GenBank/DDBJ whole genome shotgun (WGS) entry which is preliminary data.</text>
</comment>
<dbReference type="InterPro" id="IPR000014">
    <property type="entry name" value="PAS"/>
</dbReference>
<dbReference type="PROSITE" id="PS50885">
    <property type="entry name" value="HAMP"/>
    <property type="match status" value="2"/>
</dbReference>
<evidence type="ECO:0000259" key="20">
    <source>
        <dbReference type="PROSITE" id="PS50885"/>
    </source>
</evidence>
<evidence type="ECO:0000256" key="2">
    <source>
        <dbReference type="ARBA" id="ARBA00022475"/>
    </source>
</evidence>
<dbReference type="SUPFAM" id="SSF158472">
    <property type="entry name" value="HAMP domain-like"/>
    <property type="match status" value="1"/>
</dbReference>
<dbReference type="eggNOG" id="COG0840">
    <property type="taxonomic scope" value="Bacteria"/>
</dbReference>
<evidence type="ECO:0000256" key="3">
    <source>
        <dbReference type="ARBA" id="ARBA00022481"/>
    </source>
</evidence>
<dbReference type="STRING" id="1249627.D779_3637"/>
<dbReference type="Pfam" id="PF00015">
    <property type="entry name" value="MCPsignal"/>
    <property type="match status" value="1"/>
</dbReference>
<keyword evidence="9" id="KW-0067">ATP-binding</keyword>
<dbReference type="RefSeq" id="WP_043756844.1">
    <property type="nucleotide sequence ID" value="NZ_AONC01000066.1"/>
</dbReference>
<keyword evidence="2" id="KW-1003">Cell membrane</keyword>
<name>W9V222_9GAMM</name>
<evidence type="ECO:0000256" key="13">
    <source>
        <dbReference type="ARBA" id="ARBA00023224"/>
    </source>
</evidence>
<feature type="transmembrane region" description="Helical" evidence="16">
    <location>
        <begin position="329"/>
        <end position="349"/>
    </location>
</feature>
<keyword evidence="7" id="KW-0547">Nucleotide-binding</keyword>
<dbReference type="Pfam" id="PF13188">
    <property type="entry name" value="PAS_8"/>
    <property type="match status" value="1"/>
</dbReference>
<evidence type="ECO:0000256" key="4">
    <source>
        <dbReference type="ARBA" id="ARBA00022553"/>
    </source>
</evidence>
<dbReference type="Gene3D" id="3.30.450.20">
    <property type="entry name" value="PAS domain"/>
    <property type="match status" value="2"/>
</dbReference>
<evidence type="ECO:0000256" key="7">
    <source>
        <dbReference type="ARBA" id="ARBA00022741"/>
    </source>
</evidence>
<dbReference type="InterPro" id="IPR004090">
    <property type="entry name" value="Chemotax_Me-accpt_rcpt"/>
</dbReference>
<dbReference type="SMART" id="SM00304">
    <property type="entry name" value="HAMP"/>
    <property type="match status" value="2"/>
</dbReference>
<protein>
    <submittedName>
        <fullName evidence="21">Methyl-accepting chemotaxis protein I (Serine chemoreceptor protein)</fullName>
    </submittedName>
</protein>
<dbReference type="GO" id="GO:0016301">
    <property type="term" value="F:kinase activity"/>
    <property type="evidence" value="ECO:0007669"/>
    <property type="project" value="UniProtKB-KW"/>
</dbReference>
<keyword evidence="4" id="KW-0597">Phosphoprotein</keyword>
<dbReference type="InterPro" id="IPR004089">
    <property type="entry name" value="MCPsignal_dom"/>
</dbReference>
<dbReference type="PATRIC" id="fig|1249627.3.peg.3714"/>
<evidence type="ECO:0000313" key="22">
    <source>
        <dbReference type="Proteomes" id="UP000019460"/>
    </source>
</evidence>
<dbReference type="OrthoDB" id="9781845at2"/>
<feature type="domain" description="PAS" evidence="18">
    <location>
        <begin position="412"/>
        <end position="447"/>
    </location>
</feature>
<evidence type="ECO:0000256" key="6">
    <source>
        <dbReference type="ARBA" id="ARBA00022692"/>
    </source>
</evidence>
<keyword evidence="8" id="KW-0418">Kinase</keyword>
<dbReference type="eggNOG" id="COG4564">
    <property type="taxonomic scope" value="Bacteria"/>
</dbReference>
<dbReference type="PANTHER" id="PTHR43531:SF14">
    <property type="entry name" value="METHYL-ACCEPTING CHEMOTAXIS PROTEIN I-RELATED"/>
    <property type="match status" value="1"/>
</dbReference>
<dbReference type="SMART" id="SM00283">
    <property type="entry name" value="MA"/>
    <property type="match status" value="1"/>
</dbReference>
<sequence length="885" mass="95886">MNARPTSNRSVAVTLTATAAAVIALTLGLFAIGIAHVSHAMMERQVVAQIEQQTEMVESMLTTLDASLSDEVKRLMRDLGSHFDAPFSVHPDEVVEIGGIPTPALYSGDLRLDRSAARLADFTASTTAAASVLVRDGARFVRIATSFLDPEGRPVLGQMADEDPARRSLLAGEDHVGHVVRFGRDYMTGCRPLFDDGGQVIGALCLALDVSEALQRIKDEIGSVRIGETGYYFALDARPGPTRGTLVLHPTQEGVNILDAEDADGHAFIREMLDQKQGVIRYPWINAESGETRPRMKVVFYAYFPAWQWVIAGGAYRDELSHDSIRLRNLTFGVTGGIVLILALVMLLLSRQLIGRPLAEVMRIFARIGNGDYDNRIRTTRRDEIGALMGALRDMQESLGRRTREEARVAAEALRIKHALDEASTNMMVADTDGTIIYMNEAVMQLMHDAEADLRRDLPDFSADRLIGGRLDAFDRGSGQSLAMLDDLQGRVRTQIDIGGRTFALVANPVIDEQGRPLGTVVEWTDRTGEIETEQELASLLDAALKGDFDRRLPLEGKSGFFRDMSDGMNRLVAIVARGLGDIAKVLEALAEGDLTRTIETEYAGTFGQVKNATNTTVTRLASLVADIKESTDTINTAASEIAAGNSDLSTRTETQASSLEETASAMEQLNTAVKQNTRNAQQGNELARSSNDMVVRGGEMVSRVVETMGSIQESSRQITDIIGVIDGIAFQTNILALNAAVEAARAGEQGKGFAVVAAEVRSLAQRSAQAAKEIKTLIDRSVSQVDQGASLVEQTGRTMDEIVTSFKQVAALVTEIADASRKQSEGIDQISRAIGQMDEVTQQNAALVEQAAAAAESLEDQSRTLMQSVSIFRLKGPPRLAHRG</sequence>
<dbReference type="GO" id="GO:0004888">
    <property type="term" value="F:transmembrane signaling receptor activity"/>
    <property type="evidence" value="ECO:0007669"/>
    <property type="project" value="InterPro"/>
</dbReference>
<evidence type="ECO:0000256" key="16">
    <source>
        <dbReference type="SAM" id="Phobius"/>
    </source>
</evidence>
<dbReference type="Pfam" id="PF00672">
    <property type="entry name" value="HAMP"/>
    <property type="match status" value="1"/>
</dbReference>
<comment type="similarity">
    <text evidence="14">Belongs to the methyl-accepting chemotaxis (MCP) protein family.</text>
</comment>
<dbReference type="GO" id="GO:0005524">
    <property type="term" value="F:ATP binding"/>
    <property type="evidence" value="ECO:0007669"/>
    <property type="project" value="UniProtKB-KW"/>
</dbReference>
<dbReference type="CDD" id="cd12912">
    <property type="entry name" value="PDC2_MCP_like"/>
    <property type="match status" value="1"/>
</dbReference>
<dbReference type="Proteomes" id="UP000019460">
    <property type="component" value="Unassembled WGS sequence"/>
</dbReference>
<feature type="domain" description="HAMP" evidence="20">
    <location>
        <begin position="574"/>
        <end position="626"/>
    </location>
</feature>
<feature type="transmembrane region" description="Helical" evidence="16">
    <location>
        <begin position="12"/>
        <end position="35"/>
    </location>
</feature>
<evidence type="ECO:0000256" key="8">
    <source>
        <dbReference type="ARBA" id="ARBA00022777"/>
    </source>
</evidence>
<feature type="domain" description="Methyl-accepting transducer" evidence="17">
    <location>
        <begin position="631"/>
        <end position="860"/>
    </location>
</feature>
<dbReference type="PROSITE" id="PS50192">
    <property type="entry name" value="T_SNARE"/>
    <property type="match status" value="1"/>
</dbReference>
<evidence type="ECO:0000259" key="18">
    <source>
        <dbReference type="PROSITE" id="PS50112"/>
    </source>
</evidence>
<feature type="domain" description="HAMP" evidence="20">
    <location>
        <begin position="352"/>
        <end position="404"/>
    </location>
</feature>
<dbReference type="Pfam" id="PF17201">
    <property type="entry name" value="Cache_3-Cache_2"/>
    <property type="match status" value="1"/>
</dbReference>
<dbReference type="GO" id="GO:0005886">
    <property type="term" value="C:plasma membrane"/>
    <property type="evidence" value="ECO:0007669"/>
    <property type="project" value="UniProtKB-SubCell"/>
</dbReference>
<comment type="subcellular location">
    <subcellularLocation>
        <location evidence="1">Cell membrane</location>
        <topology evidence="1">Multi-pass membrane protein</topology>
    </subcellularLocation>
</comment>
<evidence type="ECO:0000256" key="1">
    <source>
        <dbReference type="ARBA" id="ARBA00004651"/>
    </source>
</evidence>
<keyword evidence="6 16" id="KW-0812">Transmembrane</keyword>
<dbReference type="GO" id="GO:0000160">
    <property type="term" value="P:phosphorelay signal transduction system"/>
    <property type="evidence" value="ECO:0007669"/>
    <property type="project" value="UniProtKB-KW"/>
</dbReference>
<gene>
    <name evidence="21" type="ORF">D779_3637</name>
</gene>
<dbReference type="PANTHER" id="PTHR43531">
    <property type="entry name" value="PROTEIN ICFG"/>
    <property type="match status" value="1"/>
</dbReference>
<dbReference type="SUPFAM" id="SSF58104">
    <property type="entry name" value="Methyl-accepting chemotaxis protein (MCP) signaling domain"/>
    <property type="match status" value="1"/>
</dbReference>
<evidence type="ECO:0000259" key="19">
    <source>
        <dbReference type="PROSITE" id="PS50192"/>
    </source>
</evidence>
<dbReference type="InterPro" id="IPR033480">
    <property type="entry name" value="sCache_2"/>
</dbReference>
<keyword evidence="3" id="KW-0488">Methylation</keyword>
<dbReference type="InterPro" id="IPR033462">
    <property type="entry name" value="Cache_3-Cache_2"/>
</dbReference>
<keyword evidence="13 15" id="KW-0807">Transducer</keyword>
<evidence type="ECO:0000259" key="17">
    <source>
        <dbReference type="PROSITE" id="PS50111"/>
    </source>
</evidence>
<evidence type="ECO:0000256" key="12">
    <source>
        <dbReference type="ARBA" id="ARBA00023136"/>
    </source>
</evidence>
<evidence type="ECO:0000256" key="9">
    <source>
        <dbReference type="ARBA" id="ARBA00022840"/>
    </source>
</evidence>
<evidence type="ECO:0000256" key="10">
    <source>
        <dbReference type="ARBA" id="ARBA00022989"/>
    </source>
</evidence>
<evidence type="ECO:0000313" key="21">
    <source>
        <dbReference type="EMBL" id="EXJ13543.1"/>
    </source>
</evidence>
<feature type="domain" description="T-SNARE coiled-coil homology" evidence="19">
    <location>
        <begin position="790"/>
        <end position="852"/>
    </location>
</feature>
<evidence type="ECO:0000256" key="5">
    <source>
        <dbReference type="ARBA" id="ARBA00022679"/>
    </source>
</evidence>
<dbReference type="InterPro" id="IPR003660">
    <property type="entry name" value="HAMP_dom"/>
</dbReference>
<dbReference type="Pfam" id="PF18947">
    <property type="entry name" value="HAMP_2"/>
    <property type="match status" value="1"/>
</dbReference>
<dbReference type="InterPro" id="IPR029151">
    <property type="entry name" value="Sensor-like_sf"/>
</dbReference>
<dbReference type="InterPro" id="IPR000727">
    <property type="entry name" value="T_SNARE_dom"/>
</dbReference>
<dbReference type="FunFam" id="1.10.287.950:FF:000001">
    <property type="entry name" value="Methyl-accepting chemotaxis sensory transducer"/>
    <property type="match status" value="1"/>
</dbReference>
<accession>W9V222</accession>
<dbReference type="CDD" id="cd11386">
    <property type="entry name" value="MCP_signal"/>
    <property type="match status" value="1"/>
</dbReference>
<keyword evidence="12 16" id="KW-0472">Membrane</keyword>
<dbReference type="SUPFAM" id="SSF55785">
    <property type="entry name" value="PYP-like sensor domain (PAS domain)"/>
    <property type="match status" value="1"/>
</dbReference>
<keyword evidence="10 16" id="KW-1133">Transmembrane helix</keyword>
<dbReference type="InterPro" id="IPR051310">
    <property type="entry name" value="MCP_chemotaxis"/>
</dbReference>
<dbReference type="AlphaFoldDB" id="W9V222"/>
<dbReference type="SUPFAM" id="SSF103190">
    <property type="entry name" value="Sensory domain-like"/>
    <property type="match status" value="1"/>
</dbReference>
<dbReference type="PROSITE" id="PS50111">
    <property type="entry name" value="CHEMOTAXIS_TRANSDUC_2"/>
    <property type="match status" value="1"/>
</dbReference>
<dbReference type="Gene3D" id="1.10.287.950">
    <property type="entry name" value="Methyl-accepting chemotaxis protein"/>
    <property type="match status" value="1"/>
</dbReference>
<dbReference type="GO" id="GO:0006935">
    <property type="term" value="P:chemotaxis"/>
    <property type="evidence" value="ECO:0007669"/>
    <property type="project" value="InterPro"/>
</dbReference>